<reference evidence="1 2" key="1">
    <citation type="journal article" date="2000" name="J. Gen. Virol.">
        <title>DNA sequence of frog adenovirus.</title>
        <authorList>
            <person name="Davison A.J."/>
            <person name="Wright K.M."/>
            <person name="Harrach B."/>
        </authorList>
    </citation>
    <scope>NUCLEOTIDE SEQUENCE [LARGE SCALE GENOMIC DNA]</scope>
    <source>
        <strain evidence="2">ATCC VR-896</strain>
    </source>
</reference>
<dbReference type="EMBL" id="AF224336">
    <property type="protein sequence ID" value="AAF86943.1"/>
    <property type="molecule type" value="Genomic_DNA"/>
</dbReference>
<dbReference type="RefSeq" id="NP_062454.1">
    <property type="nucleotide sequence ID" value="NC_002501.1"/>
</dbReference>
<protein>
    <submittedName>
        <fullName evidence="1">ORF8</fullName>
    </submittedName>
</protein>
<name>Q9IIG4_ADEF1</name>
<evidence type="ECO:0000313" key="2">
    <source>
        <dbReference type="Proteomes" id="UP000009247"/>
    </source>
</evidence>
<dbReference type="KEGG" id="vg:1732683"/>
<dbReference type="Proteomes" id="UP000009247">
    <property type="component" value="Segment"/>
</dbReference>
<accession>Q9IIG4</accession>
<dbReference type="OrthoDB" id="20820at10239"/>
<dbReference type="GeneID" id="1732683"/>
<sequence>MSWYRVRYVDENEEDPPSLHELFDLEPTSPVQENAVSSSQPFYSGRKYDIPPCMSEHQFISVYQKPGDDEDYVFIENSGKMKLSEYNFSWAFFHSGVDQMIIYFPDWFAKLFKEFIYHKFRNDTELQYQIESEDGITKILFTDSRSWPPVLACFVWQCSANGLDFFELVSWDSTDAEIQKTVFA</sequence>
<organism evidence="1 2">
    <name type="scientific">Frog adenovirus 1 (strain ATCC VR-896)</name>
    <name type="common">FrAdV-1</name>
    <dbReference type="NCBI Taxonomy" id="114102"/>
    <lineage>
        <taxon>Viruses</taxon>
        <taxon>Varidnaviria</taxon>
        <taxon>Bamfordvirae</taxon>
        <taxon>Preplasmiviricota</taxon>
        <taxon>Polisuviricotina</taxon>
        <taxon>Pharingeaviricetes</taxon>
        <taxon>Rowavirales</taxon>
        <taxon>Adenoviridae</taxon>
        <taxon>Siadenovirus</taxon>
        <taxon>Siadenovirus ranae</taxon>
        <taxon>Frog adenovirus</taxon>
    </lineage>
</organism>
<evidence type="ECO:0000313" key="1">
    <source>
        <dbReference type="EMBL" id="AAF86943.1"/>
    </source>
</evidence>
<proteinExistence type="predicted"/>
<keyword evidence="2" id="KW-1185">Reference proteome</keyword>
<organismHost>
    <name type="scientific">Lithobates pipiens</name>
    <name type="common">Northern leopard frog</name>
    <name type="synonym">Rana pipiens</name>
    <dbReference type="NCBI Taxonomy" id="8404"/>
</organismHost>